<evidence type="ECO:0008006" key="4">
    <source>
        <dbReference type="Google" id="ProtNLM"/>
    </source>
</evidence>
<feature type="transmembrane region" description="Helical" evidence="1">
    <location>
        <begin position="46"/>
        <end position="64"/>
    </location>
</feature>
<reference evidence="3" key="1">
    <citation type="journal article" date="2014" name="Nat. Genet.">
        <title>A reference genome for common bean and genome-wide analysis of dual domestications.</title>
        <authorList>
            <person name="Schmutz J."/>
            <person name="McClean P.E."/>
            <person name="Mamidi S."/>
            <person name="Wu G.A."/>
            <person name="Cannon S.B."/>
            <person name="Grimwood J."/>
            <person name="Jenkins J."/>
            <person name="Shu S."/>
            <person name="Song Q."/>
            <person name="Chavarro C."/>
            <person name="Torres-Torres M."/>
            <person name="Geffroy V."/>
            <person name="Moghaddam S.M."/>
            <person name="Gao D."/>
            <person name="Abernathy B."/>
            <person name="Barry K."/>
            <person name="Blair M."/>
            <person name="Brick M.A."/>
            <person name="Chovatia M."/>
            <person name="Gepts P."/>
            <person name="Goodstein D.M."/>
            <person name="Gonzales M."/>
            <person name="Hellsten U."/>
            <person name="Hyten D.L."/>
            <person name="Jia G."/>
            <person name="Kelly J.D."/>
            <person name="Kudrna D."/>
            <person name="Lee R."/>
            <person name="Richard M.M."/>
            <person name="Miklas P.N."/>
            <person name="Osorno J.M."/>
            <person name="Rodrigues J."/>
            <person name="Thareau V."/>
            <person name="Urrea C.A."/>
            <person name="Wang M."/>
            <person name="Yu Y."/>
            <person name="Zhang M."/>
            <person name="Wing R.A."/>
            <person name="Cregan P.B."/>
            <person name="Rokhsar D.S."/>
            <person name="Jackson S.A."/>
        </authorList>
    </citation>
    <scope>NUCLEOTIDE SEQUENCE [LARGE SCALE GENOMIC DNA]</scope>
    <source>
        <strain evidence="3">cv. G19833</strain>
    </source>
</reference>
<feature type="transmembrane region" description="Helical" evidence="1">
    <location>
        <begin position="21"/>
        <end position="40"/>
    </location>
</feature>
<evidence type="ECO:0000313" key="2">
    <source>
        <dbReference type="EMBL" id="ESW21187.1"/>
    </source>
</evidence>
<keyword evidence="1" id="KW-0812">Transmembrane</keyword>
<protein>
    <recommendedName>
        <fullName evidence="4">Transmembrane protein</fullName>
    </recommendedName>
</protein>
<evidence type="ECO:0000256" key="1">
    <source>
        <dbReference type="SAM" id="Phobius"/>
    </source>
</evidence>
<dbReference type="EMBL" id="CM002292">
    <property type="protein sequence ID" value="ESW21187.1"/>
    <property type="molecule type" value="Genomic_DNA"/>
</dbReference>
<feature type="transmembrane region" description="Helical" evidence="1">
    <location>
        <begin position="85"/>
        <end position="103"/>
    </location>
</feature>
<gene>
    <name evidence="2" type="ORF">PHAVU_005G049500g</name>
</gene>
<dbReference type="Proteomes" id="UP000000226">
    <property type="component" value="Chromosome 5"/>
</dbReference>
<keyword evidence="1" id="KW-0472">Membrane</keyword>
<proteinExistence type="predicted"/>
<accession>V7BT68</accession>
<name>V7BT68_PHAVU</name>
<organism evidence="2 3">
    <name type="scientific">Phaseolus vulgaris</name>
    <name type="common">Kidney bean</name>
    <name type="synonym">French bean</name>
    <dbReference type="NCBI Taxonomy" id="3885"/>
    <lineage>
        <taxon>Eukaryota</taxon>
        <taxon>Viridiplantae</taxon>
        <taxon>Streptophyta</taxon>
        <taxon>Embryophyta</taxon>
        <taxon>Tracheophyta</taxon>
        <taxon>Spermatophyta</taxon>
        <taxon>Magnoliopsida</taxon>
        <taxon>eudicotyledons</taxon>
        <taxon>Gunneridae</taxon>
        <taxon>Pentapetalae</taxon>
        <taxon>rosids</taxon>
        <taxon>fabids</taxon>
        <taxon>Fabales</taxon>
        <taxon>Fabaceae</taxon>
        <taxon>Papilionoideae</taxon>
        <taxon>50 kb inversion clade</taxon>
        <taxon>NPAAA clade</taxon>
        <taxon>indigoferoid/millettioid clade</taxon>
        <taxon>Phaseoleae</taxon>
        <taxon>Phaseolus</taxon>
    </lineage>
</organism>
<keyword evidence="1" id="KW-1133">Transmembrane helix</keyword>
<keyword evidence="3" id="KW-1185">Reference proteome</keyword>
<sequence>MNPFLNPKSNKLTYSARVRVGCGRCHVVVVFSLLVVYVSIVRATNAEWWCVVYNGLCSSWSCFAKFFLMCHGHLVRENVPMHHPLFCVLGHILHDTFVVYIFFD</sequence>
<evidence type="ECO:0000313" key="3">
    <source>
        <dbReference type="Proteomes" id="UP000000226"/>
    </source>
</evidence>
<dbReference type="AlphaFoldDB" id="V7BT68"/>
<dbReference type="Gramene" id="ESW21187">
    <property type="protein sequence ID" value="ESW21187"/>
    <property type="gene ID" value="PHAVU_005G049500g"/>
</dbReference>